<dbReference type="SUPFAM" id="SSF54001">
    <property type="entry name" value="Cysteine proteinases"/>
    <property type="match status" value="1"/>
</dbReference>
<keyword evidence="2" id="KW-0645">Protease</keyword>
<dbReference type="InterPro" id="IPR002931">
    <property type="entry name" value="Transglutaminase-like"/>
</dbReference>
<dbReference type="PANTHER" id="PTHR33490:SF6">
    <property type="entry name" value="SLL1049 PROTEIN"/>
    <property type="match status" value="1"/>
</dbReference>
<dbReference type="SMART" id="SM00460">
    <property type="entry name" value="TGc"/>
    <property type="match status" value="1"/>
</dbReference>
<dbReference type="PANTHER" id="PTHR33490">
    <property type="entry name" value="BLR5614 PROTEIN-RELATED"/>
    <property type="match status" value="1"/>
</dbReference>
<protein>
    <submittedName>
        <fullName evidence="2">Transglutaminase-like enzyme, putative cysteine protease</fullName>
    </submittedName>
</protein>
<organism evidence="2 3">
    <name type="scientific">Abditibacterium utsteinense</name>
    <dbReference type="NCBI Taxonomy" id="1960156"/>
    <lineage>
        <taxon>Bacteria</taxon>
        <taxon>Pseudomonadati</taxon>
        <taxon>Abditibacteriota</taxon>
        <taxon>Abditibacteriia</taxon>
        <taxon>Abditibacteriales</taxon>
        <taxon>Abditibacteriaceae</taxon>
        <taxon>Abditibacterium</taxon>
    </lineage>
</organism>
<dbReference type="Proteomes" id="UP000237684">
    <property type="component" value="Unassembled WGS sequence"/>
</dbReference>
<keyword evidence="2" id="KW-0378">Hydrolase</keyword>
<dbReference type="Gene3D" id="3.10.620.30">
    <property type="match status" value="1"/>
</dbReference>
<dbReference type="EMBL" id="NIGF01000016">
    <property type="protein sequence ID" value="PQV63049.1"/>
    <property type="molecule type" value="Genomic_DNA"/>
</dbReference>
<dbReference type="GO" id="GO:0006508">
    <property type="term" value="P:proteolysis"/>
    <property type="evidence" value="ECO:0007669"/>
    <property type="project" value="UniProtKB-KW"/>
</dbReference>
<evidence type="ECO:0000313" key="3">
    <source>
        <dbReference type="Proteomes" id="UP000237684"/>
    </source>
</evidence>
<keyword evidence="3" id="KW-1185">Reference proteome</keyword>
<evidence type="ECO:0000313" key="2">
    <source>
        <dbReference type="EMBL" id="PQV63049.1"/>
    </source>
</evidence>
<reference evidence="2 3" key="1">
    <citation type="journal article" date="2018" name="Syst. Appl. Microbiol.">
        <title>Abditibacterium utsteinense sp. nov., the first cultivated member of candidate phylum FBP, isolated from ice-free Antarctic soil samples.</title>
        <authorList>
            <person name="Tahon G."/>
            <person name="Tytgat B."/>
            <person name="Lebbe L."/>
            <person name="Carlier A."/>
            <person name="Willems A."/>
        </authorList>
    </citation>
    <scope>NUCLEOTIDE SEQUENCE [LARGE SCALE GENOMIC DNA]</scope>
    <source>
        <strain evidence="2 3">LMG 29911</strain>
    </source>
</reference>
<comment type="caution">
    <text evidence="2">The sequence shown here is derived from an EMBL/GenBank/DDBJ whole genome shotgun (WGS) entry which is preliminary data.</text>
</comment>
<dbReference type="OrthoDB" id="9804023at2"/>
<dbReference type="InterPro" id="IPR038765">
    <property type="entry name" value="Papain-like_cys_pep_sf"/>
</dbReference>
<evidence type="ECO:0000259" key="1">
    <source>
        <dbReference type="SMART" id="SM00460"/>
    </source>
</evidence>
<dbReference type="InterPro" id="IPR013589">
    <property type="entry name" value="Bac_transglu_N"/>
</dbReference>
<name>A0A2S8SQM4_9BACT</name>
<accession>A0A2S8SQM4</accession>
<proteinExistence type="predicted"/>
<feature type="domain" description="Transglutaminase-like" evidence="1">
    <location>
        <begin position="182"/>
        <end position="250"/>
    </location>
</feature>
<dbReference type="Pfam" id="PF08379">
    <property type="entry name" value="Bact_transglu_N"/>
    <property type="match status" value="1"/>
</dbReference>
<gene>
    <name evidence="2" type="ORF">B1R32_11626</name>
</gene>
<dbReference type="AlphaFoldDB" id="A0A2S8SQM4"/>
<dbReference type="GO" id="GO:0008233">
    <property type="term" value="F:peptidase activity"/>
    <property type="evidence" value="ECO:0007669"/>
    <property type="project" value="UniProtKB-KW"/>
</dbReference>
<dbReference type="Pfam" id="PF01841">
    <property type="entry name" value="Transglut_core"/>
    <property type="match status" value="1"/>
</dbReference>
<dbReference type="InParanoid" id="A0A2S8SQM4"/>
<sequence length="335" mass="38082">MRHEIRRNPFLMFYSIRHSTRFRYSDSVRQSVMEVMMHPRSESGQSVRQFEVNTDPRARVFVRRDWIGNIVHHFDIPGVHNTLSVIAEALVEVSPPRLLPLSGHPNDWGALDDMVRAGDFWDFLHASHFSKPTPALRELSQQIGWKRESDPISLVQHLNKTIFELFSYETQTTTADSPIDEALEKRAGVCQDFSHIMIALLREIEIPARYVSGYLYHRTGSQDRSVADATHAWCEALLPGYGWIGLDPTNNLLATERHIRTAVGRDYADVPPTRGNYIKLRGKGKGEMKVAVQVSPADAPRPEELEPIGAAAWISIPDSNLNMADEMEEMSQQQQ</sequence>